<evidence type="ECO:0000256" key="1">
    <source>
        <dbReference type="SAM" id="Phobius"/>
    </source>
</evidence>
<dbReference type="AlphaFoldDB" id="A0A6C0LAK9"/>
<dbReference type="EMBL" id="MN740468">
    <property type="protein sequence ID" value="QHU27996.1"/>
    <property type="molecule type" value="Genomic_DNA"/>
</dbReference>
<keyword evidence="1" id="KW-0472">Membrane</keyword>
<organism evidence="2">
    <name type="scientific">viral metagenome</name>
    <dbReference type="NCBI Taxonomy" id="1070528"/>
    <lineage>
        <taxon>unclassified sequences</taxon>
        <taxon>metagenomes</taxon>
        <taxon>organismal metagenomes</taxon>
    </lineage>
</organism>
<evidence type="ECO:0000313" key="2">
    <source>
        <dbReference type="EMBL" id="QHU27996.1"/>
    </source>
</evidence>
<feature type="transmembrane region" description="Helical" evidence="1">
    <location>
        <begin position="103"/>
        <end position="122"/>
    </location>
</feature>
<feature type="transmembrane region" description="Helical" evidence="1">
    <location>
        <begin position="41"/>
        <end position="60"/>
    </location>
</feature>
<protein>
    <submittedName>
        <fullName evidence="2">Uncharacterized protein</fullName>
    </submittedName>
</protein>
<feature type="transmembrane region" description="Helical" evidence="1">
    <location>
        <begin position="7"/>
        <end position="29"/>
    </location>
</feature>
<keyword evidence="1" id="KW-1133">Transmembrane helix</keyword>
<accession>A0A6C0LAK9</accession>
<name>A0A6C0LAK9_9ZZZZ</name>
<sequence>MAASFTYSMFTAFGVILIGVGLALQVLYIEQEINKQDNSYLPMQIASILINSLVVVYLLISITFYRPYQSNFGLFGSITILLLGLVGEIYLTNFGESDVGKGFAYTFAGINALTRLYLLIAVRCDSYLTTIPELIKQLSKEVKNSGQSVDSVARAVKADLGAQSSDVPDPIQTWNRVQSMVGADLKKIPDPELAKSIKDQIQKALGVPPREPRGGRR</sequence>
<proteinExistence type="predicted"/>
<reference evidence="2" key="1">
    <citation type="journal article" date="2020" name="Nature">
        <title>Giant virus diversity and host interactions through global metagenomics.</title>
        <authorList>
            <person name="Schulz F."/>
            <person name="Roux S."/>
            <person name="Paez-Espino D."/>
            <person name="Jungbluth S."/>
            <person name="Walsh D.A."/>
            <person name="Denef V.J."/>
            <person name="McMahon K.D."/>
            <person name="Konstantinidis K.T."/>
            <person name="Eloe-Fadrosh E.A."/>
            <person name="Kyrpides N.C."/>
            <person name="Woyke T."/>
        </authorList>
    </citation>
    <scope>NUCLEOTIDE SEQUENCE</scope>
    <source>
        <strain evidence="2">GVMAG-M-3300027770-17</strain>
    </source>
</reference>
<keyword evidence="1" id="KW-0812">Transmembrane</keyword>
<feature type="transmembrane region" description="Helical" evidence="1">
    <location>
        <begin position="72"/>
        <end position="91"/>
    </location>
</feature>